<organism evidence="12 13">
    <name type="scientific">Candidatus Methanoperedens nitratireducens</name>
    <dbReference type="NCBI Taxonomy" id="1392998"/>
    <lineage>
        <taxon>Archaea</taxon>
        <taxon>Methanobacteriati</taxon>
        <taxon>Methanobacteriota</taxon>
        <taxon>Stenosarchaea group</taxon>
        <taxon>Methanomicrobia</taxon>
        <taxon>Methanosarcinales</taxon>
        <taxon>ANME-2 cluster</taxon>
        <taxon>Candidatus Methanoperedentaceae</taxon>
        <taxon>Candidatus Methanoperedens</taxon>
    </lineage>
</organism>
<dbReference type="InterPro" id="IPR011051">
    <property type="entry name" value="RmlC_Cupin_sf"/>
</dbReference>
<feature type="domain" description="Nucleotidyl transferase" evidence="9">
    <location>
        <begin position="5"/>
        <end position="267"/>
    </location>
</feature>
<evidence type="ECO:0000256" key="8">
    <source>
        <dbReference type="RuleBase" id="RU004190"/>
    </source>
</evidence>
<proteinExistence type="inferred from homology"/>
<reference evidence="12 13" key="1">
    <citation type="submission" date="2015-09" db="EMBL/GenBank/DDBJ databases">
        <title>A metagenomics-based metabolic model of nitrate-dependent anaerobic oxidation of methane by Methanoperedens-like archaea.</title>
        <authorList>
            <person name="Arshad A."/>
            <person name="Speth D.R."/>
            <person name="De Graaf R.M."/>
            <person name="Op Den Camp H.J."/>
            <person name="Jetten M.S."/>
            <person name="Welte C.U."/>
        </authorList>
    </citation>
    <scope>NUCLEOTIDE SEQUENCE [LARGE SCALE GENOMIC DNA]</scope>
</reference>
<keyword evidence="6" id="KW-0342">GTP-binding</keyword>
<dbReference type="InterPro" id="IPR049577">
    <property type="entry name" value="GMPP_N"/>
</dbReference>
<dbReference type="EMBL" id="LKCM01000218">
    <property type="protein sequence ID" value="KPQ42634.1"/>
    <property type="molecule type" value="Genomic_DNA"/>
</dbReference>
<evidence type="ECO:0000256" key="3">
    <source>
        <dbReference type="ARBA" id="ARBA00022679"/>
    </source>
</evidence>
<evidence type="ECO:0000313" key="13">
    <source>
        <dbReference type="Proteomes" id="UP000050360"/>
    </source>
</evidence>
<evidence type="ECO:0000256" key="1">
    <source>
        <dbReference type="ARBA" id="ARBA00006115"/>
    </source>
</evidence>
<comment type="catalytic activity">
    <reaction evidence="7">
        <text>alpha-D-mannose 1-phosphate + GTP + H(+) = GDP-alpha-D-mannose + diphosphate</text>
        <dbReference type="Rhea" id="RHEA:15229"/>
        <dbReference type="ChEBI" id="CHEBI:15378"/>
        <dbReference type="ChEBI" id="CHEBI:33019"/>
        <dbReference type="ChEBI" id="CHEBI:37565"/>
        <dbReference type="ChEBI" id="CHEBI:57527"/>
        <dbReference type="ChEBI" id="CHEBI:58409"/>
        <dbReference type="EC" id="2.7.7.13"/>
    </reaction>
</comment>
<evidence type="ECO:0000256" key="2">
    <source>
        <dbReference type="ARBA" id="ARBA00012387"/>
    </source>
</evidence>
<dbReference type="SUPFAM" id="SSF51182">
    <property type="entry name" value="RmlC-like cupins"/>
    <property type="match status" value="1"/>
</dbReference>
<accession>A0A0N8KQN5</accession>
<dbReference type="InterPro" id="IPR029044">
    <property type="entry name" value="Nucleotide-diphossugar_trans"/>
</dbReference>
<dbReference type="GO" id="GO:0005525">
    <property type="term" value="F:GTP binding"/>
    <property type="evidence" value="ECO:0007669"/>
    <property type="project" value="UniProtKB-KW"/>
</dbReference>
<evidence type="ECO:0000259" key="9">
    <source>
        <dbReference type="Pfam" id="PF00483"/>
    </source>
</evidence>
<feature type="domain" description="Mannose-6-phosphate isomerase type II C-terminal" evidence="10">
    <location>
        <begin position="339"/>
        <end position="453"/>
    </location>
</feature>
<gene>
    <name evidence="12" type="primary">rfbM_3</name>
    <name evidence="12" type="ORF">MPEBLZ_02845</name>
</gene>
<dbReference type="InterPro" id="IPR005835">
    <property type="entry name" value="NTP_transferase_dom"/>
</dbReference>
<evidence type="ECO:0000313" key="12">
    <source>
        <dbReference type="EMBL" id="KPQ42634.1"/>
    </source>
</evidence>
<dbReference type="FunFam" id="2.60.120.10:FF:000032">
    <property type="entry name" value="Mannose-1-phosphate guanylyltransferase/mannose-6-phosphate isomerase"/>
    <property type="match status" value="1"/>
</dbReference>
<comment type="similarity">
    <text evidence="1 8">Belongs to the mannose-6-phosphate isomerase type 2 family.</text>
</comment>
<dbReference type="GO" id="GO:0009298">
    <property type="term" value="P:GDP-mannose biosynthetic process"/>
    <property type="evidence" value="ECO:0007669"/>
    <property type="project" value="TreeGrafter"/>
</dbReference>
<evidence type="ECO:0000259" key="11">
    <source>
        <dbReference type="Pfam" id="PF22640"/>
    </source>
</evidence>
<comment type="caution">
    <text evidence="12">The sequence shown here is derived from an EMBL/GenBank/DDBJ whole genome shotgun (WGS) entry which is preliminary data.</text>
</comment>
<dbReference type="Proteomes" id="UP000050360">
    <property type="component" value="Unassembled WGS sequence"/>
</dbReference>
<protein>
    <recommendedName>
        <fullName evidence="2">mannose-1-phosphate guanylyltransferase</fullName>
        <ecNumber evidence="2">2.7.7.13</ecNumber>
    </recommendedName>
</protein>
<evidence type="ECO:0000256" key="4">
    <source>
        <dbReference type="ARBA" id="ARBA00022695"/>
    </source>
</evidence>
<dbReference type="InterPro" id="IPR014710">
    <property type="entry name" value="RmlC-like_jellyroll"/>
</dbReference>
<dbReference type="PANTHER" id="PTHR46390:SF1">
    <property type="entry name" value="MANNOSE-1-PHOSPHATE GUANYLYLTRANSFERASE"/>
    <property type="match status" value="1"/>
</dbReference>
<evidence type="ECO:0000256" key="6">
    <source>
        <dbReference type="ARBA" id="ARBA00023134"/>
    </source>
</evidence>
<dbReference type="Pfam" id="PF01050">
    <property type="entry name" value="MannoseP_isomer"/>
    <property type="match status" value="1"/>
</dbReference>
<dbReference type="InterPro" id="IPR001538">
    <property type="entry name" value="Man6P_isomerase-2_C"/>
</dbReference>
<dbReference type="Gene3D" id="2.60.120.10">
    <property type="entry name" value="Jelly Rolls"/>
    <property type="match status" value="1"/>
</dbReference>
<keyword evidence="5" id="KW-0547">Nucleotide-binding</keyword>
<dbReference type="EC" id="2.7.7.13" evidence="2"/>
<keyword evidence="4 12" id="KW-0548">Nucleotidyltransferase</keyword>
<dbReference type="GO" id="GO:0000271">
    <property type="term" value="P:polysaccharide biosynthetic process"/>
    <property type="evidence" value="ECO:0007669"/>
    <property type="project" value="InterPro"/>
</dbReference>
<dbReference type="PANTHER" id="PTHR46390">
    <property type="entry name" value="MANNOSE-1-PHOSPHATE GUANYLYLTRANSFERASE"/>
    <property type="match status" value="1"/>
</dbReference>
<sequence>MNSIKSIILAGGSGTRLWPLSREQYPKQFLKLENTSLFQKTVLRCLKLSDPSGIFVVTNENQKFFVSGQMEELRIEIPKENILIEPQGKNTLPAICLGMNEIKKQYGKCAVGVFPSDHLLDIEAIDKIKSAEKLCSKYLVTFGITPSSPHTDYGYIKPGKNFETGSKVLEFREKPGLEDAKKYIQEKCLWNSGMFMFETGVFFKELKIHAPDIISAFTDGKNIEQIYSELPSISIDYGIMEKSDKVAVVRLEYKWSDLGDFDSIFQETGKNELGNAVYNCDDMSLNSRGNLIYSKKDKIVSLIDVSDMVVVDTADALLVSPRKSCQKVKNIVTSLKKQNNNKALFHLTVYRPWGSYTILEESERHKIKNITVTPGKKLSLQLHNHRSEHWVVVTGMAWIRVDDKEFYLRKGESTFIKAGIKHRLSNPGTIPLEIIEVQLGDYVGEDDIERFEDDFGRVKE</sequence>
<evidence type="ECO:0000259" key="10">
    <source>
        <dbReference type="Pfam" id="PF01050"/>
    </source>
</evidence>
<dbReference type="InterPro" id="IPR006375">
    <property type="entry name" value="Man1P_GuaTrfase/Man6P_Isoase"/>
</dbReference>
<dbReference type="InterPro" id="IPR054566">
    <property type="entry name" value="ManC/GMP-like_b-helix"/>
</dbReference>
<dbReference type="InterPro" id="IPR051161">
    <property type="entry name" value="Mannose-6P_isomerase_type2"/>
</dbReference>
<dbReference type="CDD" id="cd02509">
    <property type="entry name" value="GDP-M1P_Guanylyltransferase"/>
    <property type="match status" value="1"/>
</dbReference>
<feature type="domain" description="MannoseP isomerase/GMP-like beta-helix" evidence="11">
    <location>
        <begin position="284"/>
        <end position="335"/>
    </location>
</feature>
<evidence type="ECO:0000256" key="7">
    <source>
        <dbReference type="ARBA" id="ARBA00047343"/>
    </source>
</evidence>
<dbReference type="AlphaFoldDB" id="A0A0N8KQN5"/>
<dbReference type="Pfam" id="PF22640">
    <property type="entry name" value="ManC_GMP_beta-helix"/>
    <property type="match status" value="1"/>
</dbReference>
<dbReference type="SUPFAM" id="SSF53448">
    <property type="entry name" value="Nucleotide-diphospho-sugar transferases"/>
    <property type="match status" value="1"/>
</dbReference>
<dbReference type="NCBIfam" id="TIGR01479">
    <property type="entry name" value="GMP_PMI"/>
    <property type="match status" value="1"/>
</dbReference>
<dbReference type="Pfam" id="PF00483">
    <property type="entry name" value="NTP_transferase"/>
    <property type="match status" value="1"/>
</dbReference>
<keyword evidence="3 12" id="KW-0808">Transferase</keyword>
<dbReference type="GO" id="GO:0004475">
    <property type="term" value="F:mannose-1-phosphate guanylyltransferase (GTP) activity"/>
    <property type="evidence" value="ECO:0007669"/>
    <property type="project" value="UniProtKB-EC"/>
</dbReference>
<name>A0A0N8KQN5_9EURY</name>
<dbReference type="CDD" id="cd02213">
    <property type="entry name" value="cupin_PMI_typeII_C"/>
    <property type="match status" value="1"/>
</dbReference>
<dbReference type="PATRIC" id="fig|1719120.3.peg.3098"/>
<evidence type="ECO:0000256" key="5">
    <source>
        <dbReference type="ARBA" id="ARBA00022741"/>
    </source>
</evidence>
<dbReference type="Gene3D" id="3.90.550.10">
    <property type="entry name" value="Spore Coat Polysaccharide Biosynthesis Protein SpsA, Chain A"/>
    <property type="match status" value="1"/>
</dbReference>